<accession>A0A9W4SL71</accession>
<reference evidence="1" key="1">
    <citation type="submission" date="2022-08" db="EMBL/GenBank/DDBJ databases">
        <authorList>
            <person name="Kallberg Y."/>
            <person name="Tangrot J."/>
            <person name="Rosling A."/>
        </authorList>
    </citation>
    <scope>NUCLEOTIDE SEQUENCE</scope>
    <source>
        <strain evidence="1">Wild A</strain>
    </source>
</reference>
<evidence type="ECO:0000313" key="2">
    <source>
        <dbReference type="Proteomes" id="UP001153678"/>
    </source>
</evidence>
<dbReference type="Proteomes" id="UP001153678">
    <property type="component" value="Unassembled WGS sequence"/>
</dbReference>
<proteinExistence type="predicted"/>
<keyword evidence="2" id="KW-1185">Reference proteome</keyword>
<gene>
    <name evidence="1" type="ORF">FWILDA_LOCUS5537</name>
</gene>
<comment type="caution">
    <text evidence="1">The sequence shown here is derived from an EMBL/GenBank/DDBJ whole genome shotgun (WGS) entry which is preliminary data.</text>
</comment>
<evidence type="ECO:0000313" key="1">
    <source>
        <dbReference type="EMBL" id="CAI2172356.1"/>
    </source>
</evidence>
<organism evidence="1 2">
    <name type="scientific">Funneliformis geosporum</name>
    <dbReference type="NCBI Taxonomy" id="1117311"/>
    <lineage>
        <taxon>Eukaryota</taxon>
        <taxon>Fungi</taxon>
        <taxon>Fungi incertae sedis</taxon>
        <taxon>Mucoromycota</taxon>
        <taxon>Glomeromycotina</taxon>
        <taxon>Glomeromycetes</taxon>
        <taxon>Glomerales</taxon>
        <taxon>Glomeraceae</taxon>
        <taxon>Funneliformis</taxon>
    </lineage>
</organism>
<protein>
    <submittedName>
        <fullName evidence="1">17124_t:CDS:1</fullName>
    </submittedName>
</protein>
<sequence length="177" mass="20248">MIQKESNRSKVIRKKYVCKQLVHQYTDEEKVGSLRKRPANTLIKGHTAQSKINPSFSDLITVIKLIRNFTNESTVIIPILTGKSSMSVVNMYYSNSYPATIYTLRNHFLSPLEQRYLGRMKTPILLRQKLIDACGGVAMSLIQLGELLASLFPGESENVKNYAKRHVLDTRYYFNNS</sequence>
<name>A0A9W4SL71_9GLOM</name>
<dbReference type="EMBL" id="CAMKVN010000930">
    <property type="protein sequence ID" value="CAI2172356.1"/>
    <property type="molecule type" value="Genomic_DNA"/>
</dbReference>
<dbReference type="AlphaFoldDB" id="A0A9W4SL71"/>